<dbReference type="InterPro" id="IPR041121">
    <property type="entry name" value="SDH_C"/>
</dbReference>
<proteinExistence type="predicted"/>
<dbReference type="EMBL" id="JAPVEA010000002">
    <property type="protein sequence ID" value="KAJ5461913.1"/>
    <property type="molecule type" value="Genomic_DNA"/>
</dbReference>
<evidence type="ECO:0000313" key="3">
    <source>
        <dbReference type="Proteomes" id="UP001213681"/>
    </source>
</evidence>
<sequence>MCPATIVVSCIPAYGFQDVGIPLHWLSSPSGGLVIEMAYKPLNTPLLQEVRNLRERTGHGWVIVDGLELLPEQGIAQFESLTGRKAPRRQMRSEVEWSYRNMKAD</sequence>
<dbReference type="Proteomes" id="UP001213681">
    <property type="component" value="Unassembled WGS sequence"/>
</dbReference>
<dbReference type="Gene3D" id="3.40.50.720">
    <property type="entry name" value="NAD(P)-binding Rossmann-like Domain"/>
    <property type="match status" value="1"/>
</dbReference>
<accession>A0AAD6CGJ8</accession>
<evidence type="ECO:0000313" key="2">
    <source>
        <dbReference type="EMBL" id="KAJ5461913.1"/>
    </source>
</evidence>
<gene>
    <name evidence="2" type="ORF">N7458_003465</name>
</gene>
<keyword evidence="3" id="KW-1185">Reference proteome</keyword>
<evidence type="ECO:0000259" key="1">
    <source>
        <dbReference type="Pfam" id="PF18317"/>
    </source>
</evidence>
<reference evidence="2" key="2">
    <citation type="journal article" date="2023" name="IMA Fungus">
        <title>Comparative genomic study of the Penicillium genus elucidates a diverse pangenome and 15 lateral gene transfer events.</title>
        <authorList>
            <person name="Petersen C."/>
            <person name="Sorensen T."/>
            <person name="Nielsen M.R."/>
            <person name="Sondergaard T.E."/>
            <person name="Sorensen J.L."/>
            <person name="Fitzpatrick D.A."/>
            <person name="Frisvad J.C."/>
            <person name="Nielsen K.L."/>
        </authorList>
    </citation>
    <scope>NUCLEOTIDE SEQUENCE</scope>
    <source>
        <strain evidence="2">IBT 16125</strain>
    </source>
</reference>
<organism evidence="2 3">
    <name type="scientific">Penicillium daleae</name>
    <dbReference type="NCBI Taxonomy" id="63821"/>
    <lineage>
        <taxon>Eukaryota</taxon>
        <taxon>Fungi</taxon>
        <taxon>Dikarya</taxon>
        <taxon>Ascomycota</taxon>
        <taxon>Pezizomycotina</taxon>
        <taxon>Eurotiomycetes</taxon>
        <taxon>Eurotiomycetidae</taxon>
        <taxon>Eurotiales</taxon>
        <taxon>Aspergillaceae</taxon>
        <taxon>Penicillium</taxon>
    </lineage>
</organism>
<reference evidence="2" key="1">
    <citation type="submission" date="2022-12" db="EMBL/GenBank/DDBJ databases">
        <authorList>
            <person name="Petersen C."/>
        </authorList>
    </citation>
    <scope>NUCLEOTIDE SEQUENCE</scope>
    <source>
        <strain evidence="2">IBT 16125</strain>
    </source>
</reference>
<feature type="domain" description="SDH C-terminal" evidence="1">
    <location>
        <begin position="66"/>
        <end position="95"/>
    </location>
</feature>
<dbReference type="AlphaFoldDB" id="A0AAD6CGJ8"/>
<protein>
    <submittedName>
        <fullName evidence="2">NAD(P)-binding Rossmann-fold containing protein</fullName>
    </submittedName>
</protein>
<name>A0AAD6CGJ8_9EURO</name>
<dbReference type="GeneID" id="81597091"/>
<comment type="caution">
    <text evidence="2">The sequence shown here is derived from an EMBL/GenBank/DDBJ whole genome shotgun (WGS) entry which is preliminary data.</text>
</comment>
<dbReference type="Pfam" id="PF18317">
    <property type="entry name" value="SDH_C"/>
    <property type="match status" value="1"/>
</dbReference>
<dbReference type="SUPFAM" id="SSF51735">
    <property type="entry name" value="NAD(P)-binding Rossmann-fold domains"/>
    <property type="match status" value="1"/>
</dbReference>
<dbReference type="RefSeq" id="XP_056770955.1">
    <property type="nucleotide sequence ID" value="XM_056906848.1"/>
</dbReference>
<dbReference type="InterPro" id="IPR036291">
    <property type="entry name" value="NAD(P)-bd_dom_sf"/>
</dbReference>